<evidence type="ECO:0000256" key="1">
    <source>
        <dbReference type="SAM" id="MobiDB-lite"/>
    </source>
</evidence>
<evidence type="ECO:0000313" key="2">
    <source>
        <dbReference type="EMBL" id="OLY83110.1"/>
    </source>
</evidence>
<protein>
    <submittedName>
        <fullName evidence="2">Uncharacterized protein</fullName>
    </submittedName>
</protein>
<evidence type="ECO:0000313" key="3">
    <source>
        <dbReference type="Proteomes" id="UP000187455"/>
    </source>
</evidence>
<name>A0A1R0H1V1_9FUNG</name>
<comment type="caution">
    <text evidence="2">The sequence shown here is derived from an EMBL/GenBank/DDBJ whole genome shotgun (WGS) entry which is preliminary data.</text>
</comment>
<dbReference type="Proteomes" id="UP000187455">
    <property type="component" value="Unassembled WGS sequence"/>
</dbReference>
<organism evidence="2 3">
    <name type="scientific">Smittium mucronatum</name>
    <dbReference type="NCBI Taxonomy" id="133383"/>
    <lineage>
        <taxon>Eukaryota</taxon>
        <taxon>Fungi</taxon>
        <taxon>Fungi incertae sedis</taxon>
        <taxon>Zoopagomycota</taxon>
        <taxon>Kickxellomycotina</taxon>
        <taxon>Harpellomycetes</taxon>
        <taxon>Harpellales</taxon>
        <taxon>Legeriomycetaceae</taxon>
        <taxon>Smittium</taxon>
    </lineage>
</organism>
<keyword evidence="3" id="KW-1185">Reference proteome</keyword>
<gene>
    <name evidence="2" type="ORF">AYI68_g2760</name>
</gene>
<feature type="region of interest" description="Disordered" evidence="1">
    <location>
        <begin position="44"/>
        <end position="73"/>
    </location>
</feature>
<dbReference type="EMBL" id="LSSL01001067">
    <property type="protein sequence ID" value="OLY83110.1"/>
    <property type="molecule type" value="Genomic_DNA"/>
</dbReference>
<accession>A0A1R0H1V1</accession>
<feature type="region of interest" description="Disordered" evidence="1">
    <location>
        <begin position="203"/>
        <end position="225"/>
    </location>
</feature>
<feature type="compositionally biased region" description="Polar residues" evidence="1">
    <location>
        <begin position="166"/>
        <end position="181"/>
    </location>
</feature>
<proteinExistence type="predicted"/>
<sequence>MMSVSYSTFLNGSTPTVLPKDAQYPKNDEPVIRIGQEKPANFPSPIESSVQKSSLSSGPAVLSDGGIKPSTQRTRFQTPSFRNEYVKLCKCQTHSDGLCYEMDASCAASGMINCVLNSVGSGGKSCYRFPQKPETPIHSTFSSCSKSALQSPVSDPRIVLNKDGVGTQTPSQTSAKPSIGQNLGLEENHNLCVDSRWDAFAQTEQNKSSPDYRKQGTEHVNGGNSNAGLVLEIPKSTFSSIDFELLAEKQDSFAKTNAKDGIDDDEDKSFMDYFVYMKIHNSKESSYTAPPDDSFKLLSRSCIEPKSHIKDFKRGECNGVSKNLFSLGAANEALKRPKHRKISKSGMDINAINRESFVFQTTRPNPVVKKSFSMNWLSRPNLTKNNSREKSAIDDFGERKNGWSRSGQKDCLGDEHSLIDLDIIAEPPKRSSSDCEFQLRMVYRNTNRLPPKKQVRSSQDIFKNYREFLERQEKKDSRTFPKPTLNLFRKNSCILTQGKKLLSGFGYFPSLDEISSNGAVFRKRSIEKSISKKDGYRVSSLGGSLEPSRFRRISSLNCLNGFQACKKKPLLFDDISGMRKVSKFNLGCEFKPFNEGFTGKEILDELNKISGPVEYVVSTRFEKVSRDYKSFSSVFLGISEKEKANVGVPNTSGADTECIYKLELTDSFNSKSKKKPTKLLFFNIDPKKINFDSCTKFMVFMSLKEIPIPNLLAYRDLSEARMNDLRLDTALNMNLDRYPKPLPIATVELKPRTNYSSLLVFEKYVFCKYIYILDISEKSQQYSQVPNINTSSFNSNIELQTKEMTVFPDVYIGGN</sequence>
<reference evidence="2 3" key="1">
    <citation type="journal article" date="2016" name="Mol. Biol. Evol.">
        <title>Genome-Wide Survey of Gut Fungi (Harpellales) Reveals the First Horizontally Transferred Ubiquitin Gene from a Mosquito Host.</title>
        <authorList>
            <person name="Wang Y."/>
            <person name="White M.M."/>
            <person name="Kvist S."/>
            <person name="Moncalvo J.M."/>
        </authorList>
    </citation>
    <scope>NUCLEOTIDE SEQUENCE [LARGE SCALE GENOMIC DNA]</scope>
    <source>
        <strain evidence="2 3">ALG-7-W6</strain>
    </source>
</reference>
<dbReference type="AlphaFoldDB" id="A0A1R0H1V1"/>
<feature type="compositionally biased region" description="Polar residues" evidence="1">
    <location>
        <begin position="46"/>
        <end position="57"/>
    </location>
</feature>
<feature type="region of interest" description="Disordered" evidence="1">
    <location>
        <begin position="163"/>
        <end position="182"/>
    </location>
</feature>